<evidence type="ECO:0000256" key="1">
    <source>
        <dbReference type="ARBA" id="ARBA00022737"/>
    </source>
</evidence>
<name>A0ABN9RWX0_9DINO</name>
<sequence length="607" mass="69116">MPPGKQFRLTGTEFRLKRERQLASFRAGREALDDVGLPHFLAYGSALAALREGQFQPYHDDVTVGIYAWDLAEVQRACPSPTPAARDARITEAFRRAGFEPVEELVEGASGEEGGARAESACPRTFLAQGWSADMALPIVYKFSHQESFVRFSAVVFVPQFGQLWDFADGGAESSSGWRYTPFAPQLCEFEKMTSFTMPAAALEEHYGPDWYAPMPHGYIESLSRCENRCQVLRVYPFDAQMKRVELPEPVTLEKFRVDVRQHRVRYAKAMANSPHEFPMKPLDMTSIECKPTVLREAGEICKAEGNERLKRDNFVGALDKYDEGLYIADKCREVLSTWRLVFRQAHLSRAEDDRKARGLSQPDLPEPPVPREFRADEEGEARLRLALLLNAAQAALQAGREEAAEARATLALELDPRSMKALYRRGQARARAGRREAALADYWTMVRLSNFESKEALSQLMALLSREEVQSQYQKLKASAERDKKVGALLVDLGDDRVGAQEERQRRYLADCRQRALNDEQEITFDEWANQYEWRYDAEERSRLRAAHPDIFGARGPAPLPVEAWEVNAITHKEMDKMMYRRQTEAATAKRLAREGPAKQEETMRY</sequence>
<accession>A0ABN9RWX0</accession>
<dbReference type="Proteomes" id="UP001189429">
    <property type="component" value="Unassembled WGS sequence"/>
</dbReference>
<organism evidence="4 5">
    <name type="scientific">Prorocentrum cordatum</name>
    <dbReference type="NCBI Taxonomy" id="2364126"/>
    <lineage>
        <taxon>Eukaryota</taxon>
        <taxon>Sar</taxon>
        <taxon>Alveolata</taxon>
        <taxon>Dinophyceae</taxon>
        <taxon>Prorocentrales</taxon>
        <taxon>Prorocentraceae</taxon>
        <taxon>Prorocentrum</taxon>
    </lineage>
</organism>
<feature type="region of interest" description="Disordered" evidence="3">
    <location>
        <begin position="587"/>
        <end position="607"/>
    </location>
</feature>
<keyword evidence="2" id="KW-0802">TPR repeat</keyword>
<reference evidence="4" key="1">
    <citation type="submission" date="2023-10" db="EMBL/GenBank/DDBJ databases">
        <authorList>
            <person name="Chen Y."/>
            <person name="Shah S."/>
            <person name="Dougan E. K."/>
            <person name="Thang M."/>
            <person name="Chan C."/>
        </authorList>
    </citation>
    <scope>NUCLEOTIDE SEQUENCE [LARGE SCALE GENOMIC DNA]</scope>
</reference>
<dbReference type="InterPro" id="IPR011990">
    <property type="entry name" value="TPR-like_helical_dom_sf"/>
</dbReference>
<evidence type="ECO:0000256" key="3">
    <source>
        <dbReference type="SAM" id="MobiDB-lite"/>
    </source>
</evidence>
<dbReference type="Gene3D" id="1.25.40.10">
    <property type="entry name" value="Tetratricopeptide repeat domain"/>
    <property type="match status" value="1"/>
</dbReference>
<evidence type="ECO:0000313" key="4">
    <source>
        <dbReference type="EMBL" id="CAK0823869.1"/>
    </source>
</evidence>
<proteinExistence type="predicted"/>
<dbReference type="PANTHER" id="PTHR11242:SF0">
    <property type="entry name" value="TPR_REGION DOMAIN-CONTAINING PROTEIN"/>
    <property type="match status" value="1"/>
</dbReference>
<protein>
    <submittedName>
        <fullName evidence="4">Uncharacterized protein</fullName>
    </submittedName>
</protein>
<dbReference type="SUPFAM" id="SSF48452">
    <property type="entry name" value="TPR-like"/>
    <property type="match status" value="1"/>
</dbReference>
<feature type="compositionally biased region" description="Basic and acidic residues" evidence="3">
    <location>
        <begin position="593"/>
        <end position="607"/>
    </location>
</feature>
<gene>
    <name evidence="4" type="ORF">PCOR1329_LOCUS24438</name>
</gene>
<feature type="region of interest" description="Disordered" evidence="3">
    <location>
        <begin position="352"/>
        <end position="373"/>
    </location>
</feature>
<dbReference type="PANTHER" id="PTHR11242">
    <property type="entry name" value="ARYL HYDROCARBON RECEPTOR INTERACTING PROTEIN RELATED"/>
    <property type="match status" value="1"/>
</dbReference>
<evidence type="ECO:0000313" key="5">
    <source>
        <dbReference type="Proteomes" id="UP001189429"/>
    </source>
</evidence>
<dbReference type="EMBL" id="CAUYUJ010008413">
    <property type="protein sequence ID" value="CAK0823869.1"/>
    <property type="molecule type" value="Genomic_DNA"/>
</dbReference>
<evidence type="ECO:0000256" key="2">
    <source>
        <dbReference type="ARBA" id="ARBA00022803"/>
    </source>
</evidence>
<comment type="caution">
    <text evidence="4">The sequence shown here is derived from an EMBL/GenBank/DDBJ whole genome shotgun (WGS) entry which is preliminary data.</text>
</comment>
<keyword evidence="1" id="KW-0677">Repeat</keyword>
<dbReference type="InterPro" id="IPR039663">
    <property type="entry name" value="AIP/AIPL1/TTC9"/>
</dbReference>
<keyword evidence="5" id="KW-1185">Reference proteome</keyword>